<reference evidence="2" key="1">
    <citation type="submission" date="2021-09" db="EMBL/GenBank/DDBJ databases">
        <authorList>
            <consortium name="AG Swart"/>
            <person name="Singh M."/>
            <person name="Singh A."/>
            <person name="Seah K."/>
            <person name="Emmerich C."/>
        </authorList>
    </citation>
    <scope>NUCLEOTIDE SEQUENCE</scope>
    <source>
        <strain evidence="2">ATCC30299</strain>
    </source>
</reference>
<keyword evidence="1" id="KW-0472">Membrane</keyword>
<name>A0AAU9INV1_9CILI</name>
<proteinExistence type="predicted"/>
<evidence type="ECO:0000256" key="1">
    <source>
        <dbReference type="SAM" id="Phobius"/>
    </source>
</evidence>
<keyword evidence="3" id="KW-1185">Reference proteome</keyword>
<feature type="transmembrane region" description="Helical" evidence="1">
    <location>
        <begin position="37"/>
        <end position="56"/>
    </location>
</feature>
<sequence length="91" mass="10418">MLAIIISFAMMLLYIEFLAEIRHSASKKTLKAKAHSKIDAHLLLFSFSFPIAYAILAENHILYLHILAFIFPATLIKEVLTLLPYYSFFAI</sequence>
<organism evidence="2 3">
    <name type="scientific">Blepharisma stoltei</name>
    <dbReference type="NCBI Taxonomy" id="1481888"/>
    <lineage>
        <taxon>Eukaryota</taxon>
        <taxon>Sar</taxon>
        <taxon>Alveolata</taxon>
        <taxon>Ciliophora</taxon>
        <taxon>Postciliodesmatophora</taxon>
        <taxon>Heterotrichea</taxon>
        <taxon>Heterotrichida</taxon>
        <taxon>Blepharismidae</taxon>
        <taxon>Blepharisma</taxon>
    </lineage>
</organism>
<evidence type="ECO:0000313" key="2">
    <source>
        <dbReference type="EMBL" id="CAG9311155.1"/>
    </source>
</evidence>
<dbReference type="EMBL" id="CAJZBQ010000004">
    <property type="protein sequence ID" value="CAG9311155.1"/>
    <property type="molecule type" value="Genomic_DNA"/>
</dbReference>
<protein>
    <submittedName>
        <fullName evidence="2">Uncharacterized protein</fullName>
    </submittedName>
</protein>
<evidence type="ECO:0000313" key="3">
    <source>
        <dbReference type="Proteomes" id="UP001162131"/>
    </source>
</evidence>
<keyword evidence="1" id="KW-1133">Transmembrane helix</keyword>
<dbReference type="Proteomes" id="UP001162131">
    <property type="component" value="Unassembled WGS sequence"/>
</dbReference>
<keyword evidence="1" id="KW-0812">Transmembrane</keyword>
<feature type="transmembrane region" description="Helical" evidence="1">
    <location>
        <begin position="62"/>
        <end position="86"/>
    </location>
</feature>
<dbReference type="AlphaFoldDB" id="A0AAU9INV1"/>
<comment type="caution">
    <text evidence="2">The sequence shown here is derived from an EMBL/GenBank/DDBJ whole genome shotgun (WGS) entry which is preliminary data.</text>
</comment>
<feature type="transmembrane region" description="Helical" evidence="1">
    <location>
        <begin position="6"/>
        <end position="25"/>
    </location>
</feature>
<gene>
    <name evidence="2" type="ORF">BSTOLATCC_MIC3447</name>
</gene>
<accession>A0AAU9INV1</accession>